<evidence type="ECO:0000313" key="4">
    <source>
        <dbReference type="Proteomes" id="UP000770717"/>
    </source>
</evidence>
<protein>
    <recommendedName>
        <fullName evidence="2">SEA domain-containing protein</fullName>
    </recommendedName>
</protein>
<keyword evidence="4" id="KW-1185">Reference proteome</keyword>
<keyword evidence="1" id="KW-0472">Membrane</keyword>
<dbReference type="OrthoDB" id="9366403at2759"/>
<keyword evidence="1" id="KW-1133">Transmembrane helix</keyword>
<feature type="transmembrane region" description="Helical" evidence="1">
    <location>
        <begin position="6"/>
        <end position="30"/>
    </location>
</feature>
<feature type="domain" description="SEA" evidence="2">
    <location>
        <begin position="39"/>
        <end position="99"/>
    </location>
</feature>
<dbReference type="AlphaFoldDB" id="A0A8J6F362"/>
<dbReference type="SUPFAM" id="SSF82671">
    <property type="entry name" value="SEA domain"/>
    <property type="match status" value="1"/>
</dbReference>
<dbReference type="InterPro" id="IPR000082">
    <property type="entry name" value="SEA_dom"/>
</dbReference>
<dbReference type="Gene3D" id="3.30.70.960">
    <property type="entry name" value="SEA domain"/>
    <property type="match status" value="1"/>
</dbReference>
<dbReference type="Pfam" id="PF01390">
    <property type="entry name" value="SEA"/>
    <property type="match status" value="1"/>
</dbReference>
<proteinExistence type="predicted"/>
<gene>
    <name evidence="3" type="ORF">GDO78_012222</name>
</gene>
<accession>A0A8J6F362</accession>
<reference evidence="3" key="1">
    <citation type="thesis" date="2020" institute="ProQuest LLC" country="789 East Eisenhower Parkway, Ann Arbor, MI, USA">
        <title>Comparative Genomics and Chromosome Evolution.</title>
        <authorList>
            <person name="Mudd A.B."/>
        </authorList>
    </citation>
    <scope>NUCLEOTIDE SEQUENCE</scope>
    <source>
        <strain evidence="3">HN-11 Male</strain>
        <tissue evidence="3">Kidney and liver</tissue>
    </source>
</reference>
<organism evidence="3 4">
    <name type="scientific">Eleutherodactylus coqui</name>
    <name type="common">Puerto Rican coqui</name>
    <dbReference type="NCBI Taxonomy" id="57060"/>
    <lineage>
        <taxon>Eukaryota</taxon>
        <taxon>Metazoa</taxon>
        <taxon>Chordata</taxon>
        <taxon>Craniata</taxon>
        <taxon>Vertebrata</taxon>
        <taxon>Euteleostomi</taxon>
        <taxon>Amphibia</taxon>
        <taxon>Batrachia</taxon>
        <taxon>Anura</taxon>
        <taxon>Neobatrachia</taxon>
        <taxon>Hyloidea</taxon>
        <taxon>Eleutherodactylidae</taxon>
        <taxon>Eleutherodactylinae</taxon>
        <taxon>Eleutherodactylus</taxon>
        <taxon>Eleutherodactylus</taxon>
    </lineage>
</organism>
<dbReference type="Proteomes" id="UP000770717">
    <property type="component" value="Unassembled WGS sequence"/>
</dbReference>
<dbReference type="PROSITE" id="PS50024">
    <property type="entry name" value="SEA"/>
    <property type="match status" value="1"/>
</dbReference>
<sequence>MIITIAVVTVSILIIIGAIVAAIVISLVYVKKSSGSGYNPRYFRGSFRILDRNYSDDYKDSDNFEYRMLAAQIEGILEETFKNSELKAQYNMSKVIGFR</sequence>
<name>A0A8J6F362_ELECQ</name>
<comment type="caution">
    <text evidence="3">The sequence shown here is derived from an EMBL/GenBank/DDBJ whole genome shotgun (WGS) entry which is preliminary data.</text>
</comment>
<keyword evidence="1" id="KW-0812">Transmembrane</keyword>
<evidence type="ECO:0000259" key="2">
    <source>
        <dbReference type="PROSITE" id="PS50024"/>
    </source>
</evidence>
<dbReference type="EMBL" id="WNTK01000007">
    <property type="protein sequence ID" value="KAG9480642.1"/>
    <property type="molecule type" value="Genomic_DNA"/>
</dbReference>
<dbReference type="InterPro" id="IPR036364">
    <property type="entry name" value="SEA_dom_sf"/>
</dbReference>
<evidence type="ECO:0000256" key="1">
    <source>
        <dbReference type="SAM" id="Phobius"/>
    </source>
</evidence>
<evidence type="ECO:0000313" key="3">
    <source>
        <dbReference type="EMBL" id="KAG9480642.1"/>
    </source>
</evidence>